<feature type="transmembrane region" description="Helical" evidence="1">
    <location>
        <begin position="44"/>
        <end position="64"/>
    </location>
</feature>
<dbReference type="AlphaFoldDB" id="A0A7G5DP04"/>
<evidence type="ECO:0000256" key="1">
    <source>
        <dbReference type="SAM" id="Phobius"/>
    </source>
</evidence>
<evidence type="ECO:0008006" key="4">
    <source>
        <dbReference type="Google" id="ProtNLM"/>
    </source>
</evidence>
<protein>
    <recommendedName>
        <fullName evidence="4">Transmembrane protein</fullName>
    </recommendedName>
</protein>
<dbReference type="EMBL" id="CP059139">
    <property type="protein sequence ID" value="QMV63479.1"/>
    <property type="molecule type" value="Genomic_DNA"/>
</dbReference>
<feature type="transmembrane region" description="Helical" evidence="1">
    <location>
        <begin position="125"/>
        <end position="143"/>
    </location>
</feature>
<accession>A0A7G5DP04</accession>
<keyword evidence="1" id="KW-0812">Transmembrane</keyword>
<reference evidence="2 3" key="1">
    <citation type="journal article" date="2020" name="G3 (Bethesda)">
        <title>CeMbio - The Caenorhabditis elegans Microbiome Resource.</title>
        <authorList>
            <person name="Dirksen P."/>
            <person name="Assie A."/>
            <person name="Zimmermann J."/>
            <person name="Zhang F."/>
            <person name="Tietje A.M."/>
            <person name="Marsh S.A."/>
            <person name="Felix M.A."/>
            <person name="Shapira M."/>
            <person name="Kaleta C."/>
            <person name="Schulenburg H."/>
            <person name="Samuel B."/>
        </authorList>
    </citation>
    <scope>NUCLEOTIDE SEQUENCE [LARGE SCALE GENOMIC DNA]</scope>
    <source>
        <strain evidence="2 3">MSPm1</strain>
    </source>
</reference>
<evidence type="ECO:0000313" key="3">
    <source>
        <dbReference type="Proteomes" id="UP000515276"/>
    </source>
</evidence>
<evidence type="ECO:0000313" key="2">
    <source>
        <dbReference type="EMBL" id="QMV63479.1"/>
    </source>
</evidence>
<keyword evidence="3" id="KW-1185">Reference proteome</keyword>
<gene>
    <name evidence="2" type="ORF">HS968_00040</name>
</gene>
<dbReference type="RefSeq" id="WP_182369534.1">
    <property type="nucleotide sequence ID" value="NZ_CP059139.1"/>
</dbReference>
<name>A0A7G5DP04_9PSED</name>
<keyword evidence="1" id="KW-0472">Membrane</keyword>
<sequence length="144" mass="15313">MQADLLLVASLLRRGRNLDHFSSALSLVAVVFGLSPLLGAPGSLALALLCALLLIAGLAEKYWALRVALDAELFQHLAAAEEQLETQTQALDQALQRLGLQAGEQGGRPWISRGQGALGLLRKQVLCLLLQAVIVLLGIFIVLA</sequence>
<dbReference type="Proteomes" id="UP000515276">
    <property type="component" value="Chromosome"/>
</dbReference>
<proteinExistence type="predicted"/>
<keyword evidence="1" id="KW-1133">Transmembrane helix</keyword>
<organism evidence="2 3">
    <name type="scientific">Pseudomonas berkeleyensis</name>
    <dbReference type="NCBI Taxonomy" id="2726956"/>
    <lineage>
        <taxon>Bacteria</taxon>
        <taxon>Pseudomonadati</taxon>
        <taxon>Pseudomonadota</taxon>
        <taxon>Gammaproteobacteria</taxon>
        <taxon>Pseudomonadales</taxon>
        <taxon>Pseudomonadaceae</taxon>
        <taxon>Pseudomonas</taxon>
    </lineage>
</organism>